<evidence type="ECO:0000256" key="2">
    <source>
        <dbReference type="ARBA" id="ARBA00022723"/>
    </source>
</evidence>
<keyword evidence="3 4" id="KW-0408">Iron</keyword>
<dbReference type="Gene3D" id="1.10.630.10">
    <property type="entry name" value="Cytochrome P450"/>
    <property type="match status" value="1"/>
</dbReference>
<dbReference type="PRINTS" id="PR00463">
    <property type="entry name" value="EP450I"/>
</dbReference>
<dbReference type="InterPro" id="IPR002401">
    <property type="entry name" value="Cyt_P450_E_grp-I"/>
</dbReference>
<evidence type="ECO:0000256" key="1">
    <source>
        <dbReference type="ARBA" id="ARBA00001971"/>
    </source>
</evidence>
<dbReference type="OrthoDB" id="1470350at2759"/>
<dbReference type="PROSITE" id="PS00086">
    <property type="entry name" value="CYTOCHROME_P450"/>
    <property type="match status" value="1"/>
</dbReference>
<sequence length="447" mass="51261">MLRGYNIRDVSRIHREYGEIVRIGPNELSFAKTEAWNDVFSHRPGHQEFYRNPIWWSRPPGQPSSFITANPEDHARMRRVLGDAFSEKALKEQEPIFQRYVQLMIQRLREKAQIRDEGVIVNIVDWYRYCTFDIIGDLNFDESFDCLSNGRYHWWIEGIFNVFKISAFLACIRFFPWLEAIFLRCIPKKMQDLQQHYQAVVDKTQRRMNKGLGRPDIMSYIMRNNGEKGMTAPEIQSSMNVLSVGGSHNTSSTMSGITNYLVKNPACLQRLAMEVRSAYQSSHDITLASLLKLLYLNGVIEEGLRIAPPFPAGPPRCVPPGGDTVCGEWLPGGTEVQVNSWSLQRSPAAFVLPEEFHPERWLLHTDPSSIFINDDKNASQQFSVGPRRCLAQSLTYAELRLMLASMVYSFDIRPVDNPAGKLVWSDQKTYIVVDERPFEVCLVSVVN</sequence>
<keyword evidence="2 4" id="KW-0479">Metal-binding</keyword>
<keyword evidence="7" id="KW-1185">Reference proteome</keyword>
<evidence type="ECO:0008006" key="8">
    <source>
        <dbReference type="Google" id="ProtNLM"/>
    </source>
</evidence>
<dbReference type="GO" id="GO:0004497">
    <property type="term" value="F:monooxygenase activity"/>
    <property type="evidence" value="ECO:0007669"/>
    <property type="project" value="UniProtKB-KW"/>
</dbReference>
<keyword evidence="5" id="KW-0560">Oxidoreductase</keyword>
<dbReference type="GO" id="GO:0016705">
    <property type="term" value="F:oxidoreductase activity, acting on paired donors, with incorporation or reduction of molecular oxygen"/>
    <property type="evidence" value="ECO:0007669"/>
    <property type="project" value="InterPro"/>
</dbReference>
<name>A0A9N9LFS3_9HELO</name>
<gene>
    <name evidence="6" type="ORF">HYALB_00005440</name>
</gene>
<evidence type="ECO:0000313" key="6">
    <source>
        <dbReference type="EMBL" id="CAG8971544.1"/>
    </source>
</evidence>
<comment type="cofactor">
    <cofactor evidence="1 4">
        <name>heme</name>
        <dbReference type="ChEBI" id="CHEBI:30413"/>
    </cofactor>
</comment>
<reference evidence="6" key="1">
    <citation type="submission" date="2021-07" db="EMBL/GenBank/DDBJ databases">
        <authorList>
            <person name="Durling M."/>
        </authorList>
    </citation>
    <scope>NUCLEOTIDE SEQUENCE</scope>
</reference>
<dbReference type="Pfam" id="PF00067">
    <property type="entry name" value="p450"/>
    <property type="match status" value="1"/>
</dbReference>
<keyword evidence="5" id="KW-0503">Monooxygenase</keyword>
<dbReference type="GO" id="GO:0005506">
    <property type="term" value="F:iron ion binding"/>
    <property type="evidence" value="ECO:0007669"/>
    <property type="project" value="InterPro"/>
</dbReference>
<dbReference type="GO" id="GO:0020037">
    <property type="term" value="F:heme binding"/>
    <property type="evidence" value="ECO:0007669"/>
    <property type="project" value="InterPro"/>
</dbReference>
<evidence type="ECO:0000256" key="4">
    <source>
        <dbReference type="PIRSR" id="PIRSR602401-1"/>
    </source>
</evidence>
<protein>
    <recommendedName>
        <fullName evidence="8">Cytochrome P450</fullName>
    </recommendedName>
</protein>
<dbReference type="InterPro" id="IPR001128">
    <property type="entry name" value="Cyt_P450"/>
</dbReference>
<dbReference type="PANTHER" id="PTHR24305">
    <property type="entry name" value="CYTOCHROME P450"/>
    <property type="match status" value="1"/>
</dbReference>
<dbReference type="EMBL" id="CAJVRM010000021">
    <property type="protein sequence ID" value="CAG8971544.1"/>
    <property type="molecule type" value="Genomic_DNA"/>
</dbReference>
<dbReference type="AlphaFoldDB" id="A0A9N9LFS3"/>
<evidence type="ECO:0000256" key="3">
    <source>
        <dbReference type="ARBA" id="ARBA00023004"/>
    </source>
</evidence>
<comment type="similarity">
    <text evidence="5">Belongs to the cytochrome P450 family.</text>
</comment>
<comment type="caution">
    <text evidence="6">The sequence shown here is derived from an EMBL/GenBank/DDBJ whole genome shotgun (WGS) entry which is preliminary data.</text>
</comment>
<feature type="binding site" description="axial binding residue" evidence="4">
    <location>
        <position position="389"/>
    </location>
    <ligand>
        <name>heme</name>
        <dbReference type="ChEBI" id="CHEBI:30413"/>
    </ligand>
    <ligandPart>
        <name>Fe</name>
        <dbReference type="ChEBI" id="CHEBI:18248"/>
    </ligandPart>
</feature>
<dbReference type="InterPro" id="IPR050121">
    <property type="entry name" value="Cytochrome_P450_monoxygenase"/>
</dbReference>
<dbReference type="SUPFAM" id="SSF48264">
    <property type="entry name" value="Cytochrome P450"/>
    <property type="match status" value="1"/>
</dbReference>
<evidence type="ECO:0000313" key="7">
    <source>
        <dbReference type="Proteomes" id="UP000701801"/>
    </source>
</evidence>
<dbReference type="PANTHER" id="PTHR24305:SF199">
    <property type="entry name" value="P450, PUTATIVE (EUROFUNG)-RELATED"/>
    <property type="match status" value="1"/>
</dbReference>
<accession>A0A9N9LFS3</accession>
<organism evidence="6 7">
    <name type="scientific">Hymenoscyphus albidus</name>
    <dbReference type="NCBI Taxonomy" id="595503"/>
    <lineage>
        <taxon>Eukaryota</taxon>
        <taxon>Fungi</taxon>
        <taxon>Dikarya</taxon>
        <taxon>Ascomycota</taxon>
        <taxon>Pezizomycotina</taxon>
        <taxon>Leotiomycetes</taxon>
        <taxon>Helotiales</taxon>
        <taxon>Helotiaceae</taxon>
        <taxon>Hymenoscyphus</taxon>
    </lineage>
</organism>
<keyword evidence="4 5" id="KW-0349">Heme</keyword>
<proteinExistence type="inferred from homology"/>
<dbReference type="InterPro" id="IPR036396">
    <property type="entry name" value="Cyt_P450_sf"/>
</dbReference>
<evidence type="ECO:0000256" key="5">
    <source>
        <dbReference type="RuleBase" id="RU000461"/>
    </source>
</evidence>
<dbReference type="CDD" id="cd11058">
    <property type="entry name" value="CYP60B-like"/>
    <property type="match status" value="1"/>
</dbReference>
<dbReference type="Proteomes" id="UP000701801">
    <property type="component" value="Unassembled WGS sequence"/>
</dbReference>
<dbReference type="InterPro" id="IPR017972">
    <property type="entry name" value="Cyt_P450_CS"/>
</dbReference>